<protein>
    <submittedName>
        <fullName evidence="2">Uncharacterized protein</fullName>
    </submittedName>
</protein>
<feature type="compositionally biased region" description="Basic and acidic residues" evidence="1">
    <location>
        <begin position="101"/>
        <end position="111"/>
    </location>
</feature>
<feature type="region of interest" description="Disordered" evidence="1">
    <location>
        <begin position="695"/>
        <end position="759"/>
    </location>
</feature>
<dbReference type="AlphaFoldDB" id="A0A2B7XGA1"/>
<accession>A0A2B7XGA1</accession>
<proteinExistence type="predicted"/>
<feature type="compositionally biased region" description="Polar residues" evidence="1">
    <location>
        <begin position="953"/>
        <end position="962"/>
    </location>
</feature>
<feature type="compositionally biased region" description="Low complexity" evidence="1">
    <location>
        <begin position="215"/>
        <end position="227"/>
    </location>
</feature>
<feature type="region of interest" description="Disordered" evidence="1">
    <location>
        <begin position="814"/>
        <end position="836"/>
    </location>
</feature>
<feature type="compositionally biased region" description="Polar residues" evidence="1">
    <location>
        <begin position="228"/>
        <end position="246"/>
    </location>
</feature>
<feature type="compositionally biased region" description="Basic and acidic residues" evidence="1">
    <location>
        <begin position="943"/>
        <end position="952"/>
    </location>
</feature>
<comment type="caution">
    <text evidence="2">The sequence shown here is derived from an EMBL/GenBank/DDBJ whole genome shotgun (WGS) entry which is preliminary data.</text>
</comment>
<feature type="region of interest" description="Disordered" evidence="1">
    <location>
        <begin position="351"/>
        <end position="464"/>
    </location>
</feature>
<feature type="region of interest" description="Disordered" evidence="1">
    <location>
        <begin position="23"/>
        <end position="144"/>
    </location>
</feature>
<organism evidence="2 3">
    <name type="scientific">Polytolypa hystricis (strain UAMH7299)</name>
    <dbReference type="NCBI Taxonomy" id="1447883"/>
    <lineage>
        <taxon>Eukaryota</taxon>
        <taxon>Fungi</taxon>
        <taxon>Dikarya</taxon>
        <taxon>Ascomycota</taxon>
        <taxon>Pezizomycotina</taxon>
        <taxon>Eurotiomycetes</taxon>
        <taxon>Eurotiomycetidae</taxon>
        <taxon>Onygenales</taxon>
        <taxon>Onygenales incertae sedis</taxon>
        <taxon>Polytolypa</taxon>
    </lineage>
</organism>
<feature type="compositionally biased region" description="Polar residues" evidence="1">
    <location>
        <begin position="441"/>
        <end position="455"/>
    </location>
</feature>
<feature type="region of interest" description="Disordered" evidence="1">
    <location>
        <begin position="922"/>
        <end position="974"/>
    </location>
</feature>
<feature type="compositionally biased region" description="Low complexity" evidence="1">
    <location>
        <begin position="698"/>
        <end position="710"/>
    </location>
</feature>
<feature type="region of interest" description="Disordered" evidence="1">
    <location>
        <begin position="1032"/>
        <end position="1057"/>
    </location>
</feature>
<reference evidence="2 3" key="1">
    <citation type="submission" date="2017-10" db="EMBL/GenBank/DDBJ databases">
        <title>Comparative genomics in systemic dimorphic fungi from Ajellomycetaceae.</title>
        <authorList>
            <person name="Munoz J.F."/>
            <person name="Mcewen J.G."/>
            <person name="Clay O.K."/>
            <person name="Cuomo C.A."/>
        </authorList>
    </citation>
    <scope>NUCLEOTIDE SEQUENCE [LARGE SCALE GENOMIC DNA]</scope>
    <source>
        <strain evidence="2 3">UAMH7299</strain>
    </source>
</reference>
<evidence type="ECO:0000313" key="3">
    <source>
        <dbReference type="Proteomes" id="UP000224634"/>
    </source>
</evidence>
<gene>
    <name evidence="2" type="ORF">AJ80_07926</name>
</gene>
<dbReference type="InterPro" id="IPR045342">
    <property type="entry name" value="Etd1"/>
</dbReference>
<feature type="region of interest" description="Disordered" evidence="1">
    <location>
        <begin position="200"/>
        <end position="255"/>
    </location>
</feature>
<feature type="compositionally biased region" description="Polar residues" evidence="1">
    <location>
        <begin position="1044"/>
        <end position="1057"/>
    </location>
</feature>
<dbReference type="GO" id="GO:1902412">
    <property type="term" value="P:regulation of mitotic cytokinesis"/>
    <property type="evidence" value="ECO:0007669"/>
    <property type="project" value="InterPro"/>
</dbReference>
<feature type="compositionally biased region" description="Polar residues" evidence="1">
    <location>
        <begin position="512"/>
        <end position="521"/>
    </location>
</feature>
<feature type="compositionally biased region" description="Polar residues" evidence="1">
    <location>
        <begin position="490"/>
        <end position="505"/>
    </location>
</feature>
<name>A0A2B7XGA1_POLH7</name>
<keyword evidence="3" id="KW-1185">Reference proteome</keyword>
<feature type="compositionally biased region" description="Polar residues" evidence="1">
    <location>
        <begin position="367"/>
        <end position="390"/>
    </location>
</feature>
<feature type="compositionally biased region" description="Basic and acidic residues" evidence="1">
    <location>
        <begin position="711"/>
        <end position="739"/>
    </location>
</feature>
<sequence>MEHVSMLCAAGTVGIAATGFALGRPETGQKRPSTSRKRRPTLRGIYASPLNRVRDMASPSFRSPLASPTSPRPQTALPLSHASLLLSPGLDSCPQGQGLESAKDETVDGPRSRPRRQTMVDLRRGNPEPQSPGEPSVAIDARRPSSSWLRRLSIITSSNNDSSLTGSCPQSPSVNSSTSPFFASPYPITAPNKLVKRTLSQRGLSSPQQSRFSGPPATTPLLPRPATSHQRSATMRQRSSTESRITLGSPGFNPYNETPAFTPRPEAATDSIWRPFFSPSNGNSSEYLGGRMSAAKRTGRTFRRFIAESNDHPTLLLASSITPEVEERVSRTAHGNSRPVSWNSIQYEQPASNEQAAAATPSVHGVTMQQRKPRQSFSFGDMINGSTTTPWGFGTKKSLRRSRGLSLSQEHSKLHTLESFRSPENDAADESSPGSRRRRNITSPDFFQRPSTASQADLRFHDIDFSQTSPKSRLRRLPNFSELRAELSNEHTVPTSPVNDDSQLPSDEHTYANPTSNSSQPIPAPIRNQRHSGTASDPASTLVGSDNDTRVFSSGDEDEIDFQSDTVFDSFPTRAGVGGQFNSRGPRIDTIFNHPCESDLTCGKLAALQGSFAEVPPTDVPSRQLNHTSESLMNPKYQARQTTQNVELSSVPVCLASHNSAASDVSVPVKEINKAGEESLGIADDMEWKLRLEEREVSPVSWTSPSTTRSLFEHKESADGGKRSLFDWSERDNDAKNPESRPQTVHGKKLLENRGGRAVVRRTPSAIHLRSQSVPLARDPNSSPDSQYISMKFGTWGLGSKGVTEDWDNDFEFDEDSEKQNHSKAAEPISNGTITNHGMKVPQAIMDSQASVHGQFGHVRELTLLVDELKRLHMRANALNIINGPSSDLWKEAKGIINLATSEDDNEDGWGISQHQQPASPVFEDFDFDFPSPGETQNMVKSHAGDTHRSPLSERTNSSCSTPHARRRTESSAKAKLVLDNIYQQRGGHGTDPQQKLAFDTQSLRDLVIRAGAVTRALKEIVRKTEGVCLGPEIDSPRDPPFSQLFTQPSKGITSSPRLRLTGSRNASGPHAFITDMEHNENDPREHMALMAVM</sequence>
<dbReference type="GO" id="GO:0005096">
    <property type="term" value="F:GTPase activator activity"/>
    <property type="evidence" value="ECO:0007669"/>
    <property type="project" value="InterPro"/>
</dbReference>
<evidence type="ECO:0000256" key="1">
    <source>
        <dbReference type="SAM" id="MobiDB-lite"/>
    </source>
</evidence>
<feature type="region of interest" description="Disordered" evidence="1">
    <location>
        <begin position="487"/>
        <end position="558"/>
    </location>
</feature>
<feature type="region of interest" description="Disordered" evidence="1">
    <location>
        <begin position="159"/>
        <end position="179"/>
    </location>
</feature>
<dbReference type="Proteomes" id="UP000224634">
    <property type="component" value="Unassembled WGS sequence"/>
</dbReference>
<feature type="compositionally biased region" description="Polar residues" evidence="1">
    <location>
        <begin position="200"/>
        <end position="212"/>
    </location>
</feature>
<dbReference type="EMBL" id="PDNA01000163">
    <property type="protein sequence ID" value="PGH07945.1"/>
    <property type="molecule type" value="Genomic_DNA"/>
</dbReference>
<evidence type="ECO:0000313" key="2">
    <source>
        <dbReference type="EMBL" id="PGH07945.1"/>
    </source>
</evidence>
<feature type="compositionally biased region" description="Low complexity" evidence="1">
    <location>
        <begin position="76"/>
        <end position="90"/>
    </location>
</feature>
<dbReference type="OrthoDB" id="5346713at2759"/>
<feature type="compositionally biased region" description="Basic and acidic residues" evidence="1">
    <location>
        <begin position="410"/>
        <end position="424"/>
    </location>
</feature>
<dbReference type="Pfam" id="PF20162">
    <property type="entry name" value="Etd1"/>
    <property type="match status" value="1"/>
</dbReference>
<feature type="compositionally biased region" description="Polar residues" evidence="1">
    <location>
        <begin position="531"/>
        <end position="552"/>
    </location>
</feature>